<dbReference type="PANTHER" id="PTHR10584">
    <property type="entry name" value="SUGAR KINASE"/>
    <property type="match status" value="1"/>
</dbReference>
<dbReference type="GO" id="GO:0005829">
    <property type="term" value="C:cytosol"/>
    <property type="evidence" value="ECO:0007669"/>
    <property type="project" value="TreeGrafter"/>
</dbReference>
<name>A0A4U1JD37_9BACT</name>
<dbReference type="GO" id="GO:0016301">
    <property type="term" value="F:kinase activity"/>
    <property type="evidence" value="ECO:0007669"/>
    <property type="project" value="UniProtKB-KW"/>
</dbReference>
<dbReference type="InterPro" id="IPR011611">
    <property type="entry name" value="PfkB_dom"/>
</dbReference>
<proteinExistence type="predicted"/>
<dbReference type="SUPFAM" id="SSF53613">
    <property type="entry name" value="Ribokinase-like"/>
    <property type="match status" value="1"/>
</dbReference>
<evidence type="ECO:0000256" key="1">
    <source>
        <dbReference type="ARBA" id="ARBA00022679"/>
    </source>
</evidence>
<reference evidence="4 5" key="1">
    <citation type="submission" date="2019-04" db="EMBL/GenBank/DDBJ databases">
        <authorList>
            <person name="Li Y."/>
            <person name="Wang J."/>
        </authorList>
    </citation>
    <scope>NUCLEOTIDE SEQUENCE [LARGE SCALE GENOMIC DNA]</scope>
    <source>
        <strain evidence="4 5">DSM 14668</strain>
    </source>
</reference>
<dbReference type="InterPro" id="IPR029056">
    <property type="entry name" value="Ribokinase-like"/>
</dbReference>
<dbReference type="AlphaFoldDB" id="A0A4U1JD37"/>
<dbReference type="Pfam" id="PF00294">
    <property type="entry name" value="PfkB"/>
    <property type="match status" value="1"/>
</dbReference>
<keyword evidence="2 4" id="KW-0418">Kinase</keyword>
<organism evidence="4 5">
    <name type="scientific">Polyangium fumosum</name>
    <dbReference type="NCBI Taxonomy" id="889272"/>
    <lineage>
        <taxon>Bacteria</taxon>
        <taxon>Pseudomonadati</taxon>
        <taxon>Myxococcota</taxon>
        <taxon>Polyangia</taxon>
        <taxon>Polyangiales</taxon>
        <taxon>Polyangiaceae</taxon>
        <taxon>Polyangium</taxon>
    </lineage>
</organism>
<accession>A0A4U1JD37</accession>
<keyword evidence="1" id="KW-0808">Transferase</keyword>
<dbReference type="OrthoDB" id="9779730at2"/>
<feature type="domain" description="Carbohydrate kinase PfkB" evidence="3">
    <location>
        <begin position="27"/>
        <end position="280"/>
    </location>
</feature>
<dbReference type="Gene3D" id="3.40.1190.20">
    <property type="match status" value="1"/>
</dbReference>
<evidence type="ECO:0000313" key="4">
    <source>
        <dbReference type="EMBL" id="TKD08604.1"/>
    </source>
</evidence>
<sequence length="308" mass="33456">MSTSSPILIVGSMAFDDLDLPSGKARDVVGGSATYAAMTASVFAPVRVVAVVGDDFPEHVLIAMQARGIDTRGIERANGKTFRWAGRYDQDLVHRTTLDTQLNVFADFRPRLPDAFRDTPFLLLGNIHPGLQLDVLEQVRSPRLVVADTMNFWITGEPTLLASMLKRIDVLIVNDEEARQLSGIHNIRRAARDILARGPKRLVIKRGEHGALLFDEEGVFAAHGFPLEDEVDPTGAGDSFAGGFLGYLATQPEVTPLALRRAMVHATATASFCVEAVGTGKVGVLVRDEVSARVTEIQKLYEFGASTM</sequence>
<dbReference type="InterPro" id="IPR002173">
    <property type="entry name" value="Carboh/pur_kinase_PfkB_CS"/>
</dbReference>
<dbReference type="PANTHER" id="PTHR10584:SF166">
    <property type="entry name" value="RIBOKINASE"/>
    <property type="match status" value="1"/>
</dbReference>
<comment type="caution">
    <text evidence="4">The sequence shown here is derived from an EMBL/GenBank/DDBJ whole genome shotgun (WGS) entry which is preliminary data.</text>
</comment>
<evidence type="ECO:0000256" key="2">
    <source>
        <dbReference type="ARBA" id="ARBA00022777"/>
    </source>
</evidence>
<dbReference type="PROSITE" id="PS00584">
    <property type="entry name" value="PFKB_KINASES_2"/>
    <property type="match status" value="1"/>
</dbReference>
<protein>
    <submittedName>
        <fullName evidence="4">Sugar kinase</fullName>
    </submittedName>
</protein>
<gene>
    <name evidence="4" type="ORF">E8A74_15080</name>
</gene>
<dbReference type="Proteomes" id="UP000309215">
    <property type="component" value="Unassembled WGS sequence"/>
</dbReference>
<dbReference type="RefSeq" id="WP_136929700.1">
    <property type="nucleotide sequence ID" value="NZ_SSMQ01000013.1"/>
</dbReference>
<evidence type="ECO:0000313" key="5">
    <source>
        <dbReference type="Proteomes" id="UP000309215"/>
    </source>
</evidence>
<keyword evidence="5" id="KW-1185">Reference proteome</keyword>
<evidence type="ECO:0000259" key="3">
    <source>
        <dbReference type="Pfam" id="PF00294"/>
    </source>
</evidence>
<dbReference type="EMBL" id="SSMQ01000013">
    <property type="protein sequence ID" value="TKD08604.1"/>
    <property type="molecule type" value="Genomic_DNA"/>
</dbReference>